<keyword evidence="2" id="KW-1185">Reference proteome</keyword>
<dbReference type="Proteomes" id="UP000528734">
    <property type="component" value="Unassembled WGS sequence"/>
</dbReference>
<sequence>MSKFEQLLQQAARAERLSKRILDTLTVSRLEAFAAECRAQAEALTIEPLTIEPQPSQQVRPAA</sequence>
<evidence type="ECO:0000313" key="1">
    <source>
        <dbReference type="EMBL" id="NOJ45462.1"/>
    </source>
</evidence>
<comment type="caution">
    <text evidence="1">The sequence shown here is derived from an EMBL/GenBank/DDBJ whole genome shotgun (WGS) entry which is preliminary data.</text>
</comment>
<protein>
    <submittedName>
        <fullName evidence="1">Uncharacterized protein</fullName>
    </submittedName>
</protein>
<evidence type="ECO:0000313" key="2">
    <source>
        <dbReference type="Proteomes" id="UP000528734"/>
    </source>
</evidence>
<dbReference type="AlphaFoldDB" id="A0A7Y4H2F8"/>
<name>A0A7Y4H2F8_9BRAD</name>
<dbReference type="RefSeq" id="WP_171708322.1">
    <property type="nucleotide sequence ID" value="NZ_JAAVLW010000001.1"/>
</dbReference>
<gene>
    <name evidence="1" type="ORF">HCN50_04210</name>
</gene>
<organism evidence="1 2">
    <name type="scientific">Bradyrhizobium archetypum</name>
    <dbReference type="NCBI Taxonomy" id="2721160"/>
    <lineage>
        <taxon>Bacteria</taxon>
        <taxon>Pseudomonadati</taxon>
        <taxon>Pseudomonadota</taxon>
        <taxon>Alphaproteobacteria</taxon>
        <taxon>Hyphomicrobiales</taxon>
        <taxon>Nitrobacteraceae</taxon>
        <taxon>Bradyrhizobium</taxon>
    </lineage>
</organism>
<proteinExistence type="predicted"/>
<accession>A0A7Y4H2F8</accession>
<dbReference type="EMBL" id="JAAVLW010000001">
    <property type="protein sequence ID" value="NOJ45462.1"/>
    <property type="molecule type" value="Genomic_DNA"/>
</dbReference>
<reference evidence="1 2" key="1">
    <citation type="submission" date="2020-03" db="EMBL/GenBank/DDBJ databases">
        <title>Bradyrhizobium diversity isolated from nodules of Muelleranthus trifoliolatus.</title>
        <authorList>
            <person name="Klepa M."/>
            <person name="Helene L."/>
            <person name="Hungria M."/>
        </authorList>
    </citation>
    <scope>NUCLEOTIDE SEQUENCE [LARGE SCALE GENOMIC DNA]</scope>
    <source>
        <strain evidence="1 2">WSM 1744</strain>
    </source>
</reference>